<dbReference type="PANTHER" id="PTHR37691:SF1">
    <property type="entry name" value="BLR3518 PROTEIN"/>
    <property type="match status" value="1"/>
</dbReference>
<sequence>MKKFLFTLYLFTLTCFSLLSQNERLEGKIIKNFGETFTIETLDIKTDISKEFKVIFDVSQSSTDRSIINKNIVTAARFLNMHANEGMKKEQLKVAMTIHGGAWQDVLNNKAYKEKYGVDNPNLELINELTKAGADIIICGQTASFRGITKDNANPNVKFALSAMTALIQYQNNGYTFIKF</sequence>
<dbReference type="InterPro" id="IPR027396">
    <property type="entry name" value="DsrEFH-like"/>
</dbReference>
<protein>
    <submittedName>
        <fullName evidence="1">DsrE family protein</fullName>
    </submittedName>
</protein>
<evidence type="ECO:0000313" key="1">
    <source>
        <dbReference type="EMBL" id="XBG59954.1"/>
    </source>
</evidence>
<organism evidence="1">
    <name type="scientific">Pontimicrobium sp. SW4</name>
    <dbReference type="NCBI Taxonomy" id="3153519"/>
    <lineage>
        <taxon>Bacteria</taxon>
        <taxon>Pseudomonadati</taxon>
        <taxon>Bacteroidota</taxon>
        <taxon>Flavobacteriia</taxon>
        <taxon>Flavobacteriales</taxon>
        <taxon>Flavobacteriaceae</taxon>
        <taxon>Pontimicrobium</taxon>
    </lineage>
</organism>
<dbReference type="AlphaFoldDB" id="A0AAU7BPV2"/>
<dbReference type="Pfam" id="PF02635">
    <property type="entry name" value="DsrE"/>
    <property type="match status" value="1"/>
</dbReference>
<gene>
    <name evidence="1" type="ORF">ABGB03_08770</name>
</gene>
<name>A0AAU7BPV2_9FLAO</name>
<reference evidence="1" key="1">
    <citation type="submission" date="2024-05" db="EMBL/GenBank/DDBJ databases">
        <title>Pontimicrobium maritimus sp. nov., isolated form sea water.</title>
        <authorList>
            <person name="Muhammad N."/>
            <person name="Vuong T.Q."/>
            <person name="Han H.L."/>
            <person name="Kim S.-G."/>
        </authorList>
    </citation>
    <scope>NUCLEOTIDE SEQUENCE</scope>
    <source>
        <strain evidence="1">SW4</strain>
    </source>
</reference>
<dbReference type="SUPFAM" id="SSF75169">
    <property type="entry name" value="DsrEFH-like"/>
    <property type="match status" value="1"/>
</dbReference>
<dbReference type="Gene3D" id="3.40.1260.10">
    <property type="entry name" value="DsrEFH-like"/>
    <property type="match status" value="1"/>
</dbReference>
<dbReference type="PANTHER" id="PTHR37691">
    <property type="entry name" value="BLR3518 PROTEIN"/>
    <property type="match status" value="1"/>
</dbReference>
<dbReference type="EMBL" id="CP157199">
    <property type="protein sequence ID" value="XBG59954.1"/>
    <property type="molecule type" value="Genomic_DNA"/>
</dbReference>
<dbReference type="InterPro" id="IPR003787">
    <property type="entry name" value="Sulphur_relay_DsrE/F-like"/>
</dbReference>
<accession>A0AAU7BPV2</accession>
<proteinExistence type="predicted"/>
<dbReference type="RefSeq" id="WP_347921966.1">
    <property type="nucleotide sequence ID" value="NZ_CP157199.1"/>
</dbReference>